<gene>
    <name evidence="1" type="ORF">C8D88_102770</name>
</gene>
<dbReference type="AlphaFoldDB" id="A0A316IAK4"/>
<evidence type="ECO:0000313" key="1">
    <source>
        <dbReference type="EMBL" id="PWK89496.1"/>
    </source>
</evidence>
<sequence>MSEPTAVQRLLQFAEQVRVPETVSPEGLAARFGAPSDLEVRVGQVWRARWDDISALLLITGVEDLTIEGVPVTLDLPAADDRVFVVEGTLTAFGVDATAWIGLSERFPLRVLEQPVDRWIDELVDGIRAAVADDAATAPPEPAARIAFASEAVMWAELADDLAALRAVPALPHEVEGESPTTLRSLFGKGLDLRVLVEALRPLGYAQPDVMALLNGKKPLTPDAADAVAKVTGFEREKIEAAVVPLPRGFVAEVDHPRWRQVWQRRAERYGLDEATARLDGSYEFFARAARETGSGQVDWRARLTQYVQREEDGSAGR</sequence>
<reference evidence="1 2" key="1">
    <citation type="submission" date="2018-05" db="EMBL/GenBank/DDBJ databases">
        <title>Genomic Encyclopedia of Type Strains, Phase IV (KMG-IV): sequencing the most valuable type-strain genomes for metagenomic binning, comparative biology and taxonomic classification.</title>
        <authorList>
            <person name="Goeker M."/>
        </authorList>
    </citation>
    <scope>NUCLEOTIDE SEQUENCE [LARGE SCALE GENOMIC DNA]</scope>
    <source>
        <strain evidence="1 2">DSM 45480</strain>
    </source>
</reference>
<protein>
    <submittedName>
        <fullName evidence="1">Uncharacterized protein</fullName>
    </submittedName>
</protein>
<organism evidence="1 2">
    <name type="scientific">Lentzea atacamensis</name>
    <dbReference type="NCBI Taxonomy" id="531938"/>
    <lineage>
        <taxon>Bacteria</taxon>
        <taxon>Bacillati</taxon>
        <taxon>Actinomycetota</taxon>
        <taxon>Actinomycetes</taxon>
        <taxon>Pseudonocardiales</taxon>
        <taxon>Pseudonocardiaceae</taxon>
        <taxon>Lentzea</taxon>
    </lineage>
</organism>
<dbReference type="Proteomes" id="UP000246005">
    <property type="component" value="Unassembled WGS sequence"/>
</dbReference>
<evidence type="ECO:0000313" key="2">
    <source>
        <dbReference type="Proteomes" id="UP000246005"/>
    </source>
</evidence>
<name>A0A316IAK4_9PSEU</name>
<accession>A0A316IAK4</accession>
<dbReference type="EMBL" id="QGHB01000002">
    <property type="protein sequence ID" value="PWK89496.1"/>
    <property type="molecule type" value="Genomic_DNA"/>
</dbReference>
<proteinExistence type="predicted"/>
<comment type="caution">
    <text evidence="1">The sequence shown here is derived from an EMBL/GenBank/DDBJ whole genome shotgun (WGS) entry which is preliminary data.</text>
</comment>